<evidence type="ECO:0000313" key="2">
    <source>
        <dbReference type="Proteomes" id="UP000095601"/>
    </source>
</evidence>
<proteinExistence type="predicted"/>
<evidence type="ECO:0000313" key="1">
    <source>
        <dbReference type="EMBL" id="OEL11269.1"/>
    </source>
</evidence>
<dbReference type="AlphaFoldDB" id="A0A1E5UEC3"/>
<protein>
    <submittedName>
        <fullName evidence="1">Uncharacterized protein</fullName>
    </submittedName>
</protein>
<dbReference type="Proteomes" id="UP000095601">
    <property type="component" value="Unassembled WGS sequence"/>
</dbReference>
<gene>
    <name evidence="1" type="ORF">BHF72_2139</name>
</gene>
<sequence length="51" mass="6124">MKNVKIKPKLRPRLSGMFELSQKKRRFWFGFFGKRVAKAGNVRQKNYKLIP</sequence>
<keyword evidence="2" id="KW-1185">Reference proteome</keyword>
<comment type="caution">
    <text evidence="1">The sequence shown here is derived from an EMBL/GenBank/DDBJ whole genome shotgun (WGS) entry which is preliminary data.</text>
</comment>
<dbReference type="EMBL" id="MKGI01000043">
    <property type="protein sequence ID" value="OEL11269.1"/>
    <property type="molecule type" value="Genomic_DNA"/>
</dbReference>
<organism evidence="1 2">
    <name type="scientific">Cloacibacterium normanense</name>
    <dbReference type="NCBI Taxonomy" id="237258"/>
    <lineage>
        <taxon>Bacteria</taxon>
        <taxon>Pseudomonadati</taxon>
        <taxon>Bacteroidota</taxon>
        <taxon>Flavobacteriia</taxon>
        <taxon>Flavobacteriales</taxon>
        <taxon>Weeksellaceae</taxon>
    </lineage>
</organism>
<reference evidence="1 2" key="1">
    <citation type="submission" date="2016-09" db="EMBL/GenBank/DDBJ databases">
        <authorList>
            <person name="Capua I."/>
            <person name="De Benedictis P."/>
            <person name="Joannis T."/>
            <person name="Lombin L.H."/>
            <person name="Cattoli G."/>
        </authorList>
    </citation>
    <scope>NUCLEOTIDE SEQUENCE [LARGE SCALE GENOMIC DNA]</scope>
    <source>
        <strain evidence="1 2">NRS-1</strain>
    </source>
</reference>
<accession>A0A1E5UEC3</accession>
<name>A0A1E5UEC3_9FLAO</name>